<dbReference type="CDD" id="cd02966">
    <property type="entry name" value="TlpA_like_family"/>
    <property type="match status" value="1"/>
</dbReference>
<dbReference type="PANTHER" id="PTHR42852:SF18">
    <property type="entry name" value="CHROMOSOME UNDETERMINED SCAFFOLD_47, WHOLE GENOME SHOTGUN SEQUENCE"/>
    <property type="match status" value="1"/>
</dbReference>
<name>A0A364NQ89_9GAMM</name>
<evidence type="ECO:0000259" key="5">
    <source>
        <dbReference type="PROSITE" id="PS51352"/>
    </source>
</evidence>
<evidence type="ECO:0000313" key="7">
    <source>
        <dbReference type="Proteomes" id="UP000250744"/>
    </source>
</evidence>
<dbReference type="GO" id="GO:0015036">
    <property type="term" value="F:disulfide oxidoreductase activity"/>
    <property type="evidence" value="ECO:0007669"/>
    <property type="project" value="UniProtKB-ARBA"/>
</dbReference>
<keyword evidence="3" id="KW-0676">Redox-active center</keyword>
<dbReference type="PROSITE" id="PS00194">
    <property type="entry name" value="THIOREDOXIN_1"/>
    <property type="match status" value="1"/>
</dbReference>
<keyword evidence="4" id="KW-1133">Transmembrane helix</keyword>
<accession>A0A364NQ89</accession>
<organism evidence="6 7">
    <name type="scientific">Nitrincola tibetensis</name>
    <dbReference type="NCBI Taxonomy" id="2219697"/>
    <lineage>
        <taxon>Bacteria</taxon>
        <taxon>Pseudomonadati</taxon>
        <taxon>Pseudomonadota</taxon>
        <taxon>Gammaproteobacteria</taxon>
        <taxon>Oceanospirillales</taxon>
        <taxon>Oceanospirillaceae</taxon>
        <taxon>Nitrincola</taxon>
    </lineage>
</organism>
<evidence type="ECO:0000313" key="6">
    <source>
        <dbReference type="EMBL" id="RAU19278.1"/>
    </source>
</evidence>
<dbReference type="InterPro" id="IPR013766">
    <property type="entry name" value="Thioredoxin_domain"/>
</dbReference>
<dbReference type="RefSeq" id="WP_112157461.1">
    <property type="nucleotide sequence ID" value="NZ_QKRX01000002.1"/>
</dbReference>
<evidence type="ECO:0000256" key="3">
    <source>
        <dbReference type="ARBA" id="ARBA00023284"/>
    </source>
</evidence>
<dbReference type="InterPro" id="IPR050553">
    <property type="entry name" value="Thioredoxin_ResA/DsbE_sf"/>
</dbReference>
<dbReference type="GO" id="GO:0017004">
    <property type="term" value="P:cytochrome complex assembly"/>
    <property type="evidence" value="ECO:0007669"/>
    <property type="project" value="UniProtKB-KW"/>
</dbReference>
<dbReference type="GO" id="GO:0030313">
    <property type="term" value="C:cell envelope"/>
    <property type="evidence" value="ECO:0007669"/>
    <property type="project" value="UniProtKB-SubCell"/>
</dbReference>
<reference evidence="6 7" key="1">
    <citation type="submission" date="2018-06" db="EMBL/GenBank/DDBJ databases">
        <title>Nitrincola tibetense sp. nov., isolated from Lake XuguoCo on Tibetan Plateau.</title>
        <authorList>
            <person name="Xing P."/>
        </authorList>
    </citation>
    <scope>NUCLEOTIDE SEQUENCE [LARGE SCALE GENOMIC DNA]</scope>
    <source>
        <strain evidence="7">xg18</strain>
    </source>
</reference>
<comment type="subcellular location">
    <subcellularLocation>
        <location evidence="1">Cell envelope</location>
    </subcellularLocation>
</comment>
<keyword evidence="2" id="KW-0201">Cytochrome c-type biogenesis</keyword>
<dbReference type="InterPro" id="IPR013740">
    <property type="entry name" value="Redoxin"/>
</dbReference>
<dbReference type="InterPro" id="IPR017937">
    <property type="entry name" value="Thioredoxin_CS"/>
</dbReference>
<keyword evidence="4" id="KW-0812">Transmembrane</keyword>
<gene>
    <name evidence="6" type="ORF">DN062_03160</name>
</gene>
<dbReference type="PROSITE" id="PS51352">
    <property type="entry name" value="THIOREDOXIN_2"/>
    <property type="match status" value="1"/>
</dbReference>
<dbReference type="PANTHER" id="PTHR42852">
    <property type="entry name" value="THIOL:DISULFIDE INTERCHANGE PROTEIN DSBE"/>
    <property type="match status" value="1"/>
</dbReference>
<protein>
    <recommendedName>
        <fullName evidence="5">Thioredoxin domain-containing protein</fullName>
    </recommendedName>
</protein>
<feature type="domain" description="Thioredoxin" evidence="5">
    <location>
        <begin position="24"/>
        <end position="160"/>
    </location>
</feature>
<dbReference type="OrthoDB" id="9799347at2"/>
<proteinExistence type="predicted"/>
<dbReference type="Gene3D" id="3.40.30.10">
    <property type="entry name" value="Glutaredoxin"/>
    <property type="match status" value="1"/>
</dbReference>
<dbReference type="AlphaFoldDB" id="A0A364NQ89"/>
<comment type="caution">
    <text evidence="6">The sequence shown here is derived from an EMBL/GenBank/DDBJ whole genome shotgun (WGS) entry which is preliminary data.</text>
</comment>
<dbReference type="InterPro" id="IPR036249">
    <property type="entry name" value="Thioredoxin-like_sf"/>
</dbReference>
<dbReference type="Proteomes" id="UP000250744">
    <property type="component" value="Unassembled WGS sequence"/>
</dbReference>
<dbReference type="Pfam" id="PF08534">
    <property type="entry name" value="Redoxin"/>
    <property type="match status" value="1"/>
</dbReference>
<evidence type="ECO:0000256" key="4">
    <source>
        <dbReference type="SAM" id="Phobius"/>
    </source>
</evidence>
<dbReference type="SUPFAM" id="SSF52833">
    <property type="entry name" value="Thioredoxin-like"/>
    <property type="match status" value="1"/>
</dbReference>
<sequence>MKLLKPLGISALILAVGVSIYVQFLSKEPLPEQLVLASLSGQPASFSDVKGDLLIVNFWATWCPPCVREMPLLQDYAMKEGVSVVLINQGETVPAINQFLSTNQLYFQHLWLDPRQEALHHMNVRGLPTTLFYSREGYLLASHLGELSEKDLQLLLSKHL</sequence>
<feature type="transmembrane region" description="Helical" evidence="4">
    <location>
        <begin position="7"/>
        <end position="26"/>
    </location>
</feature>
<evidence type="ECO:0000256" key="2">
    <source>
        <dbReference type="ARBA" id="ARBA00022748"/>
    </source>
</evidence>
<evidence type="ECO:0000256" key="1">
    <source>
        <dbReference type="ARBA" id="ARBA00004196"/>
    </source>
</evidence>
<keyword evidence="7" id="KW-1185">Reference proteome</keyword>
<keyword evidence="4" id="KW-0472">Membrane</keyword>
<dbReference type="EMBL" id="QKRX01000002">
    <property type="protein sequence ID" value="RAU19278.1"/>
    <property type="molecule type" value="Genomic_DNA"/>
</dbReference>